<comment type="caution">
    <text evidence="1">The sequence shown here is derived from an EMBL/GenBank/DDBJ whole genome shotgun (WGS) entry which is preliminary data.</text>
</comment>
<protein>
    <submittedName>
        <fullName evidence="1">Uncharacterized protein</fullName>
    </submittedName>
</protein>
<name>X0V386_9ZZZZ</name>
<proteinExistence type="predicted"/>
<reference evidence="1" key="1">
    <citation type="journal article" date="2014" name="Front. Microbiol.">
        <title>High frequency of phylogenetically diverse reductive dehalogenase-homologous genes in deep subseafloor sedimentary metagenomes.</title>
        <authorList>
            <person name="Kawai M."/>
            <person name="Futagami T."/>
            <person name="Toyoda A."/>
            <person name="Takaki Y."/>
            <person name="Nishi S."/>
            <person name="Hori S."/>
            <person name="Arai W."/>
            <person name="Tsubouchi T."/>
            <person name="Morono Y."/>
            <person name="Uchiyama I."/>
            <person name="Ito T."/>
            <person name="Fujiyama A."/>
            <person name="Inagaki F."/>
            <person name="Takami H."/>
        </authorList>
    </citation>
    <scope>NUCLEOTIDE SEQUENCE</scope>
    <source>
        <strain evidence="1">Expedition CK06-06</strain>
    </source>
</reference>
<sequence length="32" mass="3663">SNEENIEMDILGYFDPNWSICDNCLCVCDGFC</sequence>
<accession>X0V386</accession>
<evidence type="ECO:0000313" key="1">
    <source>
        <dbReference type="EMBL" id="GAF95105.1"/>
    </source>
</evidence>
<dbReference type="AlphaFoldDB" id="X0V386"/>
<dbReference type="EMBL" id="BARS01019818">
    <property type="protein sequence ID" value="GAF95105.1"/>
    <property type="molecule type" value="Genomic_DNA"/>
</dbReference>
<gene>
    <name evidence="1" type="ORF">S01H1_32051</name>
</gene>
<feature type="non-terminal residue" evidence="1">
    <location>
        <position position="1"/>
    </location>
</feature>
<organism evidence="1">
    <name type="scientific">marine sediment metagenome</name>
    <dbReference type="NCBI Taxonomy" id="412755"/>
    <lineage>
        <taxon>unclassified sequences</taxon>
        <taxon>metagenomes</taxon>
        <taxon>ecological metagenomes</taxon>
    </lineage>
</organism>